<dbReference type="Pfam" id="PF02112">
    <property type="entry name" value="PDEase_II"/>
    <property type="match status" value="2"/>
</dbReference>
<dbReference type="InterPro" id="IPR036866">
    <property type="entry name" value="RibonucZ/Hydroxyglut_hydro"/>
</dbReference>
<dbReference type="Proteomes" id="UP001610334">
    <property type="component" value="Unassembled WGS sequence"/>
</dbReference>
<feature type="compositionally biased region" description="Basic and acidic residues" evidence="1">
    <location>
        <begin position="48"/>
        <end position="60"/>
    </location>
</feature>
<gene>
    <name evidence="2" type="ORF">BJX63DRAFT_428053</name>
</gene>
<sequence length="536" mass="57768">MPKKGSAAATAAAKAPGRKAPRPFVAVNQLSEGMAGSGTTTGDTTDTSSRDNKGKGKEPDVSGSKETIRSFELPQSILPQNRPGMHIIVLGASGGPREDRVSSILVRSRTPGWKPNSILAVDAGTLLSSIIDILDTCDQTDNSAYFTDGPFKGMSRPHETSKANAVYIFQRLVSTVMISHPHLDHISALAINSPALGAHCSPKTVAALPSVVEALKTHLFNDVIFPNLSDEDGGAGLITYQRLAEGGYASRSRGDNRFYVRVSEGLMARCFGVSHGKCISKTSTAARDLNPEAHDFRSRSRSRSELPKNPVTVVESTAFFIREQSTEMEIIIFGDVESDKISGSERNRRVWKAAAPKIVSGKLRAIFIECSYSDATDDAHLFGHLCPRHLIAELNVLADLVEEAKGGRRKRRASRVLHSLESPAHKSKRNTGSGRDRGSSESAIVHGGSDTSLSIPLALSRQARVTHTGDTTIQYSSQVDMPLTGLPIYVIHVKDDMTDGPHPGETILQELQQLGQEAELGCSFHIPERGASIHLE</sequence>
<dbReference type="PANTHER" id="PTHR28283">
    <property type="entry name" value="3',5'-CYCLIC-NUCLEOTIDE PHOSPHODIESTERASE 1"/>
    <property type="match status" value="1"/>
</dbReference>
<dbReference type="InterPro" id="IPR000396">
    <property type="entry name" value="Pdiesterase2"/>
</dbReference>
<organism evidence="2 3">
    <name type="scientific">Aspergillus granulosus</name>
    <dbReference type="NCBI Taxonomy" id="176169"/>
    <lineage>
        <taxon>Eukaryota</taxon>
        <taxon>Fungi</taxon>
        <taxon>Dikarya</taxon>
        <taxon>Ascomycota</taxon>
        <taxon>Pezizomycotina</taxon>
        <taxon>Eurotiomycetes</taxon>
        <taxon>Eurotiomycetidae</taxon>
        <taxon>Eurotiales</taxon>
        <taxon>Aspergillaceae</taxon>
        <taxon>Aspergillus</taxon>
        <taxon>Aspergillus subgen. Nidulantes</taxon>
    </lineage>
</organism>
<dbReference type="SUPFAM" id="SSF56281">
    <property type="entry name" value="Metallo-hydrolase/oxidoreductase"/>
    <property type="match status" value="1"/>
</dbReference>
<protein>
    <submittedName>
        <fullName evidence="2">cAMP phosphodiesterases class-II-domain-containing protein</fullName>
    </submittedName>
</protein>
<comment type="caution">
    <text evidence="2">The sequence shown here is derived from an EMBL/GenBank/DDBJ whole genome shotgun (WGS) entry which is preliminary data.</text>
</comment>
<feature type="region of interest" description="Disordered" evidence="1">
    <location>
        <begin position="1"/>
        <end position="67"/>
    </location>
</feature>
<reference evidence="2 3" key="1">
    <citation type="submission" date="2024-07" db="EMBL/GenBank/DDBJ databases">
        <title>Section-level genome sequencing and comparative genomics of Aspergillus sections Usti and Cavernicolus.</title>
        <authorList>
            <consortium name="Lawrence Berkeley National Laboratory"/>
            <person name="Nybo J.L."/>
            <person name="Vesth T.C."/>
            <person name="Theobald S."/>
            <person name="Frisvad J.C."/>
            <person name="Larsen T.O."/>
            <person name="Kjaerboelling I."/>
            <person name="Rothschild-Mancinelli K."/>
            <person name="Lyhne E.K."/>
            <person name="Kogle M.E."/>
            <person name="Barry K."/>
            <person name="Clum A."/>
            <person name="Na H."/>
            <person name="Ledsgaard L."/>
            <person name="Lin J."/>
            <person name="Lipzen A."/>
            <person name="Kuo A."/>
            <person name="Riley R."/>
            <person name="Mondo S."/>
            <person name="Labutti K."/>
            <person name="Haridas S."/>
            <person name="Pangalinan J."/>
            <person name="Salamov A.A."/>
            <person name="Simmons B.A."/>
            <person name="Magnuson J.K."/>
            <person name="Chen J."/>
            <person name="Drula E."/>
            <person name="Henrissat B."/>
            <person name="Wiebenga A."/>
            <person name="Lubbers R.J."/>
            <person name="Gomes A.C."/>
            <person name="Makela M.R."/>
            <person name="Stajich J."/>
            <person name="Grigoriev I.V."/>
            <person name="Mortensen U.H."/>
            <person name="De Vries R.P."/>
            <person name="Baker S.E."/>
            <person name="Andersen M.R."/>
        </authorList>
    </citation>
    <scope>NUCLEOTIDE SEQUENCE [LARGE SCALE GENOMIC DNA]</scope>
    <source>
        <strain evidence="2 3">CBS 588.65</strain>
    </source>
</reference>
<evidence type="ECO:0000313" key="3">
    <source>
        <dbReference type="Proteomes" id="UP001610334"/>
    </source>
</evidence>
<dbReference type="EMBL" id="JBFXLT010000006">
    <property type="protein sequence ID" value="KAL2820740.1"/>
    <property type="molecule type" value="Genomic_DNA"/>
</dbReference>
<dbReference type="PANTHER" id="PTHR28283:SF1">
    <property type="entry name" value="3',5'-CYCLIC-NUCLEOTIDE PHOSPHODIESTERASE 1"/>
    <property type="match status" value="1"/>
</dbReference>
<dbReference type="PRINTS" id="PR00388">
    <property type="entry name" value="PDIESTERASE2"/>
</dbReference>
<feature type="region of interest" description="Disordered" evidence="1">
    <location>
        <begin position="408"/>
        <end position="448"/>
    </location>
</feature>
<accession>A0ABR4HZ85</accession>
<evidence type="ECO:0000256" key="1">
    <source>
        <dbReference type="SAM" id="MobiDB-lite"/>
    </source>
</evidence>
<name>A0ABR4HZ85_9EURO</name>
<dbReference type="CDD" id="cd07735">
    <property type="entry name" value="class_II_PDE_MBL-fold"/>
    <property type="match status" value="1"/>
</dbReference>
<keyword evidence="3" id="KW-1185">Reference proteome</keyword>
<feature type="compositionally biased region" description="Low complexity" evidence="1">
    <location>
        <begin position="1"/>
        <end position="15"/>
    </location>
</feature>
<evidence type="ECO:0000313" key="2">
    <source>
        <dbReference type="EMBL" id="KAL2820740.1"/>
    </source>
</evidence>
<feature type="compositionally biased region" description="Low complexity" evidence="1">
    <location>
        <begin position="37"/>
        <end position="47"/>
    </location>
</feature>
<proteinExistence type="predicted"/>